<dbReference type="InterPro" id="IPR000566">
    <property type="entry name" value="Lipocln_cytosolic_FA-bd_dom"/>
</dbReference>
<accession>A0A8J2LJW4</accession>
<keyword evidence="4" id="KW-1185">Reference proteome</keyword>
<evidence type="ECO:0000256" key="1">
    <source>
        <dbReference type="ARBA" id="ARBA00023121"/>
    </source>
</evidence>
<dbReference type="InterPro" id="IPR031259">
    <property type="entry name" value="ILBP"/>
</dbReference>
<sequence>MSITGKYELVSSENFDEYLAAVGVNTEFRKLAAVSKPVIEITENGNQYSFKTITSQGKVLETSFEDGKEFAEDTPDGRKVQSTITRNGNVFVQVQKLEGKTATTTRTFADGTLTAVAEADGVTATRVYKRV</sequence>
<dbReference type="CDD" id="cd00742">
    <property type="entry name" value="FABP"/>
    <property type="match status" value="1"/>
</dbReference>
<name>A0A8J2LJW4_9HEXA</name>
<dbReference type="Pfam" id="PF00061">
    <property type="entry name" value="Lipocalin"/>
    <property type="match status" value="1"/>
</dbReference>
<evidence type="ECO:0000313" key="4">
    <source>
        <dbReference type="Proteomes" id="UP000708208"/>
    </source>
</evidence>
<evidence type="ECO:0000259" key="2">
    <source>
        <dbReference type="PROSITE" id="PS00214"/>
    </source>
</evidence>
<protein>
    <recommendedName>
        <fullName evidence="2">Cytosolic fatty-acid binding proteins domain-containing protein</fullName>
    </recommendedName>
</protein>
<comment type="caution">
    <text evidence="3">The sequence shown here is derived from an EMBL/GenBank/DDBJ whole genome shotgun (WGS) entry which is preliminary data.</text>
</comment>
<evidence type="ECO:0000313" key="3">
    <source>
        <dbReference type="EMBL" id="CAG7823445.1"/>
    </source>
</evidence>
<organism evidence="3 4">
    <name type="scientific">Allacma fusca</name>
    <dbReference type="NCBI Taxonomy" id="39272"/>
    <lineage>
        <taxon>Eukaryota</taxon>
        <taxon>Metazoa</taxon>
        <taxon>Ecdysozoa</taxon>
        <taxon>Arthropoda</taxon>
        <taxon>Hexapoda</taxon>
        <taxon>Collembola</taxon>
        <taxon>Symphypleona</taxon>
        <taxon>Sminthuridae</taxon>
        <taxon>Allacma</taxon>
    </lineage>
</organism>
<feature type="domain" description="Cytosolic fatty-acid binding proteins" evidence="2">
    <location>
        <begin position="5"/>
        <end position="22"/>
    </location>
</feature>
<dbReference type="PROSITE" id="PS00214">
    <property type="entry name" value="FABP"/>
    <property type="match status" value="1"/>
</dbReference>
<dbReference type="PANTHER" id="PTHR11955">
    <property type="entry name" value="FATTY ACID BINDING PROTEIN"/>
    <property type="match status" value="1"/>
</dbReference>
<keyword evidence="1" id="KW-0446">Lipid-binding</keyword>
<dbReference type="GO" id="GO:0008289">
    <property type="term" value="F:lipid binding"/>
    <property type="evidence" value="ECO:0007669"/>
    <property type="project" value="UniProtKB-KW"/>
</dbReference>
<dbReference type="EMBL" id="CAJVCH010529498">
    <property type="protein sequence ID" value="CAG7823445.1"/>
    <property type="molecule type" value="Genomic_DNA"/>
</dbReference>
<reference evidence="3" key="1">
    <citation type="submission" date="2021-06" db="EMBL/GenBank/DDBJ databases">
        <authorList>
            <person name="Hodson N. C."/>
            <person name="Mongue J. A."/>
            <person name="Jaron S. K."/>
        </authorList>
    </citation>
    <scope>NUCLEOTIDE SEQUENCE</scope>
</reference>
<gene>
    <name evidence="3" type="ORF">AFUS01_LOCUS33662</name>
</gene>
<dbReference type="Proteomes" id="UP000708208">
    <property type="component" value="Unassembled WGS sequence"/>
</dbReference>
<dbReference type="InterPro" id="IPR000463">
    <property type="entry name" value="Fatty_acid-bd"/>
</dbReference>
<dbReference type="OrthoDB" id="354351at2759"/>
<proteinExistence type="predicted"/>
<dbReference type="AlphaFoldDB" id="A0A8J2LJW4"/>